<feature type="transmembrane region" description="Helical" evidence="9">
    <location>
        <begin position="112"/>
        <end position="130"/>
    </location>
</feature>
<feature type="compositionally biased region" description="Pro residues" evidence="8">
    <location>
        <begin position="490"/>
        <end position="504"/>
    </location>
</feature>
<protein>
    <submittedName>
        <fullName evidence="11">Peptidoglycan-N-acetylmuramate O-acetyltransferase</fullName>
    </submittedName>
</protein>
<dbReference type="PANTHER" id="PTHR23028">
    <property type="entry name" value="ACETYLTRANSFERASE"/>
    <property type="match status" value="1"/>
</dbReference>
<feature type="region of interest" description="Disordered" evidence="8">
    <location>
        <begin position="458"/>
        <end position="526"/>
    </location>
</feature>
<dbReference type="PANTHER" id="PTHR23028:SF53">
    <property type="entry name" value="ACYL_TRANSF_3 DOMAIN-CONTAINING PROTEIN"/>
    <property type="match status" value="1"/>
</dbReference>
<feature type="transmembrane region" description="Helical" evidence="9">
    <location>
        <begin position="270"/>
        <end position="289"/>
    </location>
</feature>
<feature type="transmembrane region" description="Helical" evidence="9">
    <location>
        <begin position="173"/>
        <end position="194"/>
    </location>
</feature>
<evidence type="ECO:0000256" key="4">
    <source>
        <dbReference type="ARBA" id="ARBA00022692"/>
    </source>
</evidence>
<accession>A0A2A9D2K3</accession>
<keyword evidence="4 9" id="KW-0812">Transmembrane</keyword>
<evidence type="ECO:0000256" key="6">
    <source>
        <dbReference type="ARBA" id="ARBA00023136"/>
    </source>
</evidence>
<evidence type="ECO:0000313" key="11">
    <source>
        <dbReference type="EMBL" id="PFG20172.1"/>
    </source>
</evidence>
<feature type="compositionally biased region" description="Low complexity" evidence="8">
    <location>
        <begin position="458"/>
        <end position="489"/>
    </location>
</feature>
<dbReference type="Gene3D" id="3.40.50.1110">
    <property type="entry name" value="SGNH hydrolase"/>
    <property type="match status" value="1"/>
</dbReference>
<feature type="domain" description="Acyltransferase 3" evidence="10">
    <location>
        <begin position="44"/>
        <end position="368"/>
    </location>
</feature>
<dbReference type="RefSeq" id="WP_169925918.1">
    <property type="nucleotide sequence ID" value="NZ_PDJD01000001.1"/>
</dbReference>
<keyword evidence="2" id="KW-1003">Cell membrane</keyword>
<keyword evidence="6 9" id="KW-0472">Membrane</keyword>
<evidence type="ECO:0000256" key="7">
    <source>
        <dbReference type="ARBA" id="ARBA00023315"/>
    </source>
</evidence>
<feature type="transmembrane region" description="Helical" evidence="9">
    <location>
        <begin position="64"/>
        <end position="91"/>
    </location>
</feature>
<dbReference type="Proteomes" id="UP000224915">
    <property type="component" value="Unassembled WGS sequence"/>
</dbReference>
<dbReference type="InterPro" id="IPR036514">
    <property type="entry name" value="SGNH_hydro_sf"/>
</dbReference>
<sequence>MTSLSSRPGSRTAGGPPSDVSAPGVLPRPDSDSVRPHAGAPHLQGLDGLRALAVLAVFGYHAEILGLTGGFLGVDLFFVISGYLITTLILVEVTRTGRFAVGTFYLRRARRLLPALYLVLAAVAAAQLLLREQLDHLRGAIPAAIAYVSNWFQILASQSYFDASERPSLLRHLWTLAVEMQFYLVAPLLAWVALRWGRRTLGKALLITAGVSAVLMVLISFASGVPGTDPTRVYVGTDTHLFPIVLGAAAACVWRPWLHTGERARRSARTSDVVAVVALAAFLLLAFLVQDSSRALYLGGYAAIALVCLALVTTVVHPGSAVGRILERQPLRWIGTRSYGIYLWHWPVLMLTRPGIDVFWPLPAVIAVQLLATGLLAEASWRYVETPIRRGALGRWWTAVRTSGALAPAARGTTIAVASATVLGVALAAGLALTPDRATALESNERLAAGSGVVTAAAAPGGPTAQPGQEQASPAEAAGEAESTASARPSPEPSPEPTAEPSPEPTVERSPEASTESAQEPAEQLGTVSVVGDSVAGIAAPELIERGVASVDWEVGRQFADVVNAVFASRDAGTLGHTVVVHGGTNGPIGERDLRRLIEGLPDRRVFLVTVRSPIVYEAEDNERLAQIVPEYGNAHLIDWFALSDAHPEWFYEDHFHPREGTGTDQYADLIWEAIQP</sequence>
<evidence type="ECO:0000256" key="5">
    <source>
        <dbReference type="ARBA" id="ARBA00022989"/>
    </source>
</evidence>
<reference evidence="11 12" key="1">
    <citation type="submission" date="2017-10" db="EMBL/GenBank/DDBJ databases">
        <title>Sequencing the genomes of 1000 actinobacteria strains.</title>
        <authorList>
            <person name="Klenk H.-P."/>
        </authorList>
    </citation>
    <scope>NUCLEOTIDE SEQUENCE [LARGE SCALE GENOMIC DNA]</scope>
    <source>
        <strain evidence="11 12">DSM 21801</strain>
    </source>
</reference>
<name>A0A2A9D2K3_9MICO</name>
<keyword evidence="3 11" id="KW-0808">Transferase</keyword>
<evidence type="ECO:0000259" key="10">
    <source>
        <dbReference type="Pfam" id="PF01757"/>
    </source>
</evidence>
<evidence type="ECO:0000256" key="9">
    <source>
        <dbReference type="SAM" id="Phobius"/>
    </source>
</evidence>
<gene>
    <name evidence="11" type="ORF">ATL40_1759</name>
</gene>
<evidence type="ECO:0000256" key="1">
    <source>
        <dbReference type="ARBA" id="ARBA00004651"/>
    </source>
</evidence>
<evidence type="ECO:0000256" key="8">
    <source>
        <dbReference type="SAM" id="MobiDB-lite"/>
    </source>
</evidence>
<proteinExistence type="predicted"/>
<comment type="subcellular location">
    <subcellularLocation>
        <location evidence="1">Cell membrane</location>
        <topology evidence="1">Multi-pass membrane protein</topology>
    </subcellularLocation>
</comment>
<dbReference type="GO" id="GO:0016747">
    <property type="term" value="F:acyltransferase activity, transferring groups other than amino-acyl groups"/>
    <property type="evidence" value="ECO:0007669"/>
    <property type="project" value="InterPro"/>
</dbReference>
<dbReference type="AlphaFoldDB" id="A0A2A9D2K3"/>
<keyword evidence="12" id="KW-1185">Reference proteome</keyword>
<dbReference type="GO" id="GO:0005886">
    <property type="term" value="C:plasma membrane"/>
    <property type="evidence" value="ECO:0007669"/>
    <property type="project" value="UniProtKB-SubCell"/>
</dbReference>
<feature type="region of interest" description="Disordered" evidence="8">
    <location>
        <begin position="1"/>
        <end position="37"/>
    </location>
</feature>
<keyword evidence="5 9" id="KW-1133">Transmembrane helix</keyword>
<keyword evidence="7" id="KW-0012">Acyltransferase</keyword>
<dbReference type="InterPro" id="IPR050879">
    <property type="entry name" value="Acyltransferase_3"/>
</dbReference>
<feature type="transmembrane region" description="Helical" evidence="9">
    <location>
        <begin position="201"/>
        <end position="221"/>
    </location>
</feature>
<feature type="transmembrane region" description="Helical" evidence="9">
    <location>
        <begin position="241"/>
        <end position="258"/>
    </location>
</feature>
<feature type="transmembrane region" description="Helical" evidence="9">
    <location>
        <begin position="295"/>
        <end position="318"/>
    </location>
</feature>
<dbReference type="GO" id="GO:0009103">
    <property type="term" value="P:lipopolysaccharide biosynthetic process"/>
    <property type="evidence" value="ECO:0007669"/>
    <property type="project" value="TreeGrafter"/>
</dbReference>
<evidence type="ECO:0000313" key="12">
    <source>
        <dbReference type="Proteomes" id="UP000224915"/>
    </source>
</evidence>
<dbReference type="InterPro" id="IPR002656">
    <property type="entry name" value="Acyl_transf_3_dom"/>
</dbReference>
<dbReference type="Pfam" id="PF01757">
    <property type="entry name" value="Acyl_transf_3"/>
    <property type="match status" value="1"/>
</dbReference>
<dbReference type="EMBL" id="PDJD01000001">
    <property type="protein sequence ID" value="PFG20172.1"/>
    <property type="molecule type" value="Genomic_DNA"/>
</dbReference>
<comment type="caution">
    <text evidence="11">The sequence shown here is derived from an EMBL/GenBank/DDBJ whole genome shotgun (WGS) entry which is preliminary data.</text>
</comment>
<evidence type="ECO:0000256" key="3">
    <source>
        <dbReference type="ARBA" id="ARBA00022679"/>
    </source>
</evidence>
<organism evidence="11 12">
    <name type="scientific">Serinibacter salmoneus</name>
    <dbReference type="NCBI Taxonomy" id="556530"/>
    <lineage>
        <taxon>Bacteria</taxon>
        <taxon>Bacillati</taxon>
        <taxon>Actinomycetota</taxon>
        <taxon>Actinomycetes</taxon>
        <taxon>Micrococcales</taxon>
        <taxon>Beutenbergiaceae</taxon>
        <taxon>Serinibacter</taxon>
    </lineage>
</organism>
<dbReference type="SUPFAM" id="SSF52266">
    <property type="entry name" value="SGNH hydrolase"/>
    <property type="match status" value="1"/>
</dbReference>
<evidence type="ECO:0000256" key="2">
    <source>
        <dbReference type="ARBA" id="ARBA00022475"/>
    </source>
</evidence>